<evidence type="ECO:0000259" key="1">
    <source>
        <dbReference type="PROSITE" id="PS51340"/>
    </source>
</evidence>
<dbReference type="InterPro" id="IPR011037">
    <property type="entry name" value="Pyrv_Knase-like_insert_dom_sf"/>
</dbReference>
<dbReference type="InterPro" id="IPR005302">
    <property type="entry name" value="MoCF_Sase_C"/>
</dbReference>
<name>A0ABU1MJ23_9SPHN</name>
<dbReference type="PANTHER" id="PTHR14237">
    <property type="entry name" value="MOLYBDOPTERIN COFACTOR SULFURASE MOSC"/>
    <property type="match status" value="1"/>
</dbReference>
<dbReference type="PROSITE" id="PS51340">
    <property type="entry name" value="MOSC"/>
    <property type="match status" value="1"/>
</dbReference>
<dbReference type="EMBL" id="JAVDRD010000002">
    <property type="protein sequence ID" value="MDR6510305.1"/>
    <property type="molecule type" value="Genomic_DNA"/>
</dbReference>
<sequence length="265" mass="28312">MQLAAIHRYPVKSLGGEALERATITAQGVAGDRRWMVVNPQGRFLTRRELPAMALLRAVPHADGGVTLHHAAAPSVKVAVPTTAERRAVKVWGDSLAATPAGAEADAWLSARLGQPVHLVHMGDDVIRPVDPRYGQPGDAVGFADGFPLLVTTQESLDALNAQLPAPITMARFRPNLVITGAPAAFAEEGWTSLRIGALTLRLVKPCTRCVITTQDPETGESHDREPLATLRRMGRLWQRQPVFGMNAIPDGAAEVAVGDVVELG</sequence>
<feature type="domain" description="MOSC" evidence="1">
    <location>
        <begin position="122"/>
        <end position="265"/>
    </location>
</feature>
<dbReference type="Pfam" id="PF03476">
    <property type="entry name" value="MOSC_N"/>
    <property type="match status" value="1"/>
</dbReference>
<evidence type="ECO:0000313" key="3">
    <source>
        <dbReference type="Proteomes" id="UP001184150"/>
    </source>
</evidence>
<comment type="caution">
    <text evidence="2">The sequence shown here is derived from an EMBL/GenBank/DDBJ whole genome shotgun (WGS) entry which is preliminary data.</text>
</comment>
<dbReference type="RefSeq" id="WP_309804636.1">
    <property type="nucleotide sequence ID" value="NZ_JAVDRD010000002.1"/>
</dbReference>
<organism evidence="2 3">
    <name type="scientific">Novosphingobium capsulatum</name>
    <dbReference type="NCBI Taxonomy" id="13688"/>
    <lineage>
        <taxon>Bacteria</taxon>
        <taxon>Pseudomonadati</taxon>
        <taxon>Pseudomonadota</taxon>
        <taxon>Alphaproteobacteria</taxon>
        <taxon>Sphingomonadales</taxon>
        <taxon>Sphingomonadaceae</taxon>
        <taxon>Novosphingobium</taxon>
    </lineage>
</organism>
<proteinExistence type="predicted"/>
<dbReference type="PANTHER" id="PTHR14237:SF19">
    <property type="entry name" value="MITOCHONDRIAL AMIDOXIME REDUCING COMPONENT 1"/>
    <property type="match status" value="1"/>
</dbReference>
<dbReference type="SUPFAM" id="SSF50800">
    <property type="entry name" value="PK beta-barrel domain-like"/>
    <property type="match status" value="1"/>
</dbReference>
<accession>A0ABU1MJ23</accession>
<gene>
    <name evidence="2" type="ORF">J2792_001165</name>
</gene>
<evidence type="ECO:0000313" key="2">
    <source>
        <dbReference type="EMBL" id="MDR6510305.1"/>
    </source>
</evidence>
<dbReference type="SUPFAM" id="SSF141673">
    <property type="entry name" value="MOSC N-terminal domain-like"/>
    <property type="match status" value="1"/>
</dbReference>
<dbReference type="Proteomes" id="UP001184150">
    <property type="component" value="Unassembled WGS sequence"/>
</dbReference>
<dbReference type="Pfam" id="PF03473">
    <property type="entry name" value="MOSC"/>
    <property type="match status" value="1"/>
</dbReference>
<reference evidence="2 3" key="1">
    <citation type="submission" date="2023-07" db="EMBL/GenBank/DDBJ databases">
        <title>Sorghum-associated microbial communities from plants grown in Nebraska, USA.</title>
        <authorList>
            <person name="Schachtman D."/>
        </authorList>
    </citation>
    <scope>NUCLEOTIDE SEQUENCE [LARGE SCALE GENOMIC DNA]</scope>
    <source>
        <strain evidence="2 3">DS1027</strain>
    </source>
</reference>
<protein>
    <submittedName>
        <fullName evidence="2">Uncharacterized protein YcbX</fullName>
    </submittedName>
</protein>
<dbReference type="InterPro" id="IPR005303">
    <property type="entry name" value="MOCOS_middle"/>
</dbReference>
<keyword evidence="3" id="KW-1185">Reference proteome</keyword>